<dbReference type="GO" id="GO:0004674">
    <property type="term" value="F:protein serine/threonine kinase activity"/>
    <property type="evidence" value="ECO:0007669"/>
    <property type="project" value="UniProtKB-KW"/>
</dbReference>
<keyword evidence="3 6" id="KW-0547">Nucleotide-binding</keyword>
<dbReference type="InterPro" id="IPR001245">
    <property type="entry name" value="Ser-Thr/Tyr_kinase_cat_dom"/>
</dbReference>
<dbReference type="PANTHER" id="PTHR44329">
    <property type="entry name" value="SERINE/THREONINE-PROTEIN KINASE TNNI3K-RELATED"/>
    <property type="match status" value="1"/>
</dbReference>
<dbReference type="PROSITE" id="PS00108">
    <property type="entry name" value="PROTEIN_KINASE_ST"/>
    <property type="match status" value="1"/>
</dbReference>
<dbReference type="PANTHER" id="PTHR44329:SF214">
    <property type="entry name" value="PROTEIN KINASE DOMAIN-CONTAINING PROTEIN"/>
    <property type="match status" value="1"/>
</dbReference>
<feature type="compositionally biased region" description="Low complexity" evidence="7">
    <location>
        <begin position="1547"/>
        <end position="1578"/>
    </location>
</feature>
<evidence type="ECO:0000256" key="3">
    <source>
        <dbReference type="ARBA" id="ARBA00022741"/>
    </source>
</evidence>
<keyword evidence="5 6" id="KW-0067">ATP-binding</keyword>
<name>A0A8J4CZ98_9CHLO</name>
<dbReference type="OrthoDB" id="535349at2759"/>
<keyword evidence="10" id="KW-1185">Reference proteome</keyword>
<evidence type="ECO:0000256" key="5">
    <source>
        <dbReference type="ARBA" id="ARBA00022840"/>
    </source>
</evidence>
<evidence type="ECO:0000256" key="7">
    <source>
        <dbReference type="SAM" id="MobiDB-lite"/>
    </source>
</evidence>
<feature type="domain" description="Protein kinase" evidence="8">
    <location>
        <begin position="1239"/>
        <end position="1700"/>
    </location>
</feature>
<evidence type="ECO:0000313" key="9">
    <source>
        <dbReference type="EMBL" id="GIL91973.1"/>
    </source>
</evidence>
<protein>
    <recommendedName>
        <fullName evidence="8">Protein kinase domain-containing protein</fullName>
    </recommendedName>
</protein>
<dbReference type="GO" id="GO:0005524">
    <property type="term" value="F:ATP binding"/>
    <property type="evidence" value="ECO:0007669"/>
    <property type="project" value="UniProtKB-UniRule"/>
</dbReference>
<comment type="caution">
    <text evidence="9">The sequence shown here is derived from an EMBL/GenBank/DDBJ whole genome shotgun (WGS) entry which is preliminary data.</text>
</comment>
<keyword evidence="4" id="KW-0418">Kinase</keyword>
<dbReference type="Pfam" id="PF00069">
    <property type="entry name" value="Pkinase"/>
    <property type="match status" value="1"/>
</dbReference>
<dbReference type="PROSITE" id="PS50011">
    <property type="entry name" value="PROTEIN_KINASE_DOM"/>
    <property type="match status" value="1"/>
</dbReference>
<feature type="region of interest" description="Disordered" evidence="7">
    <location>
        <begin position="1288"/>
        <end position="1335"/>
    </location>
</feature>
<evidence type="ECO:0000256" key="6">
    <source>
        <dbReference type="PROSITE-ProRule" id="PRU10141"/>
    </source>
</evidence>
<dbReference type="SUPFAM" id="SSF56112">
    <property type="entry name" value="Protein kinase-like (PK-like)"/>
    <property type="match status" value="1"/>
</dbReference>
<dbReference type="PROSITE" id="PS00107">
    <property type="entry name" value="PROTEIN_KINASE_ATP"/>
    <property type="match status" value="1"/>
</dbReference>
<dbReference type="InterPro" id="IPR051681">
    <property type="entry name" value="Ser/Thr_Kinases-Pseudokinases"/>
</dbReference>
<dbReference type="InterPro" id="IPR011009">
    <property type="entry name" value="Kinase-like_dom_sf"/>
</dbReference>
<reference evidence="9" key="1">
    <citation type="journal article" date="2021" name="Proc. Natl. Acad. Sci. U.S.A.">
        <title>Three genomes in the algal genus Volvox reveal the fate of a haploid sex-determining region after a transition to homothallism.</title>
        <authorList>
            <person name="Yamamoto K."/>
            <person name="Hamaji T."/>
            <person name="Kawai-Toyooka H."/>
            <person name="Matsuzaki R."/>
            <person name="Takahashi F."/>
            <person name="Nishimura Y."/>
            <person name="Kawachi M."/>
            <person name="Noguchi H."/>
            <person name="Minakuchi Y."/>
            <person name="Umen J.G."/>
            <person name="Toyoda A."/>
            <person name="Nozaki H."/>
        </authorList>
    </citation>
    <scope>NUCLEOTIDE SEQUENCE</scope>
    <source>
        <strain evidence="9">NIES-3786</strain>
    </source>
</reference>
<sequence length="1705" mass="175372">MLLGLLARHDPLIITGRAVTLKDGTQNAWEAPFVDEMRILTCCFSGSAERQEVSQQEVTSPPSGVGTVLSAPFEADSIVATAIHSKAPSVKLHQLSTEKEWQDSNFCNTKDASGGLECALSLQAKLCAAGRTNQFREARAGFLVDIVQKHLGASAARLYVMASGYSNDGVPRIVEGPLVQLAYALSRGTAAGARGCNAQPGQDCLAHSAYLCPKHEPVGSSSVLLRQAIVSKVSVVLKCPARQEPPVDVDSTTQPQFAGQSRAFANHASGTSVGVKATHMGPAIPAVAGAPSNSSGYSSSAVHAELDAAAAAVAKCNTQCCPDLDLMETDTVPGSTMIFAAMPLVYGMATLGVLWLAVPITDEDIPNGGSPTYQLQTGTSALITGSDLGCTSPPPPPLPPPLLQQQQAYNGSRSGSAAAMRAATNWSSISLASSNGPTALLSNPAALEHVALSVAMHLAAGCADVAHLCHLGQALRGLAESATLAELVLELCNSLAQHIRQHFYVDVAAHAALVPAMDSRVAFMLRPERVEGTASVRAARQQLTQSRLRMSSVPSVPSGTNLLNMSVVAEANRSRSVTLTAHQMANNSRRGNVAAASIAAANASTNSKQQQEQQLQRTYTTATVSGDNMSTAPPRACSLSALRPSIPRDVFMLESGVMRSDGSFGLLSSCQAGAGGTAGLGFPPPALAARAFRLSNTLLQAMLHGAHAQQQQRSGGDVVSGQGGRFLIGMDRQKIAPNSYDDSSCAAVAARGAASNGGVFAGVCVRDCARHVQDERQPSRDVCMLMMSAGDSTRFAAGTPGGLSGSVRGGGPVLSSEPAAAVSGAGGNGGGGAQSLVLLGIETGDGAVLAVYLAFPTPAPIQLLEAVREGCNALLREHLATVVRHRLRCADLAAEWETLRAGVPGSYLSVSRCSIVPPDPSSAGAAMPCVQSPLSQPNARRAVPLLMMSAGSNTLARPTTEDGGFLHGALSSCRGLASSHGHGVLASVPGTAPAVVAGSEASLVSLAPGMGHGGGQMGIPQSSSQAGNISANGHASLTSGVMGGAMGSGPMGRTRKPSLTHAGMEDAGLTLGGPAWLQRSRRSASTVPMPLAPARSASSRGMFMRMGSLKHAAGGGAATGPSRSPLNSGCFAGRLDCPTSPVGQLTGEADDEEHVGWAEPMAAATGAAGGGLAAAGMLTVHDLDETYESWGMRAHMGALVDCILSTTLRSSGTHLRMDDGGAGRAEMAAARVTEGLEELQLSAVLGQGASGVVLKGMLGCTPVAVKIMEMPDADASVRDGVNLALHPSSDRGGQALLHSSDDDAGVCGGDGGGGEGGEGSQPNLGSGGGQVAAEPRDVRARRALLRNAMEVALMRSISHVNIVQAFGVYDNVIMERHEGRQGIISLRRINQKDANDQKVPDAMNPGTMRSSPICTAIVLELCDRGSLADVLHNRSFPALPLPPPHPSASPAATAGAAMQFARYWKGVFMTLLEIALALRHLHSRRLVHRDLKPGNILLKSSPGDPRGWTCKLADFGFALVLDQLDQPSVEDTIPLGAPVGGGGASSAGGHCSSSSSSHPLASPVPPHVSSSQPPTGTCAGTGAGTVGPRDWYAIQQHIGGTVTHMAPEAFKKGSRIDASVDVFSFGIIMWELVCSRGHRPHKDLALDAINNAVVSGARPIFPPGDHVPLSYRQLARSCWSADPRLRPTAAELVTIIKGLLESARA</sequence>
<dbReference type="Gene3D" id="1.10.510.10">
    <property type="entry name" value="Transferase(Phosphotransferase) domain 1"/>
    <property type="match status" value="2"/>
</dbReference>
<dbReference type="EMBL" id="BNCP01000071">
    <property type="protein sequence ID" value="GIL91973.1"/>
    <property type="molecule type" value="Genomic_DNA"/>
</dbReference>
<keyword evidence="2" id="KW-0808">Transferase</keyword>
<organism evidence="9 10">
    <name type="scientific">Volvox reticuliferus</name>
    <dbReference type="NCBI Taxonomy" id="1737510"/>
    <lineage>
        <taxon>Eukaryota</taxon>
        <taxon>Viridiplantae</taxon>
        <taxon>Chlorophyta</taxon>
        <taxon>core chlorophytes</taxon>
        <taxon>Chlorophyceae</taxon>
        <taxon>CS clade</taxon>
        <taxon>Chlamydomonadales</taxon>
        <taxon>Volvocaceae</taxon>
        <taxon>Volvox</taxon>
    </lineage>
</organism>
<feature type="binding site" evidence="6">
    <location>
        <position position="1266"/>
    </location>
    <ligand>
        <name>ATP</name>
        <dbReference type="ChEBI" id="CHEBI:30616"/>
    </ligand>
</feature>
<proteinExistence type="predicted"/>
<dbReference type="Pfam" id="PF07714">
    <property type="entry name" value="PK_Tyr_Ser-Thr"/>
    <property type="match status" value="1"/>
</dbReference>
<dbReference type="InterPro" id="IPR017441">
    <property type="entry name" value="Protein_kinase_ATP_BS"/>
</dbReference>
<dbReference type="SMART" id="SM00220">
    <property type="entry name" value="S_TKc"/>
    <property type="match status" value="1"/>
</dbReference>
<dbReference type="InterPro" id="IPR008271">
    <property type="entry name" value="Ser/Thr_kinase_AS"/>
</dbReference>
<evidence type="ECO:0000256" key="2">
    <source>
        <dbReference type="ARBA" id="ARBA00022679"/>
    </source>
</evidence>
<accession>A0A8J4CZ98</accession>
<feature type="compositionally biased region" description="Gly residues" evidence="7">
    <location>
        <begin position="1306"/>
        <end position="1330"/>
    </location>
</feature>
<feature type="region of interest" description="Disordered" evidence="7">
    <location>
        <begin position="1079"/>
        <end position="1098"/>
    </location>
</feature>
<keyword evidence="1" id="KW-0723">Serine/threonine-protein kinase</keyword>
<evidence type="ECO:0000313" key="10">
    <source>
        <dbReference type="Proteomes" id="UP000747110"/>
    </source>
</evidence>
<evidence type="ECO:0000259" key="8">
    <source>
        <dbReference type="PROSITE" id="PS50011"/>
    </source>
</evidence>
<dbReference type="Proteomes" id="UP000747110">
    <property type="component" value="Unassembled WGS sequence"/>
</dbReference>
<gene>
    <name evidence="9" type="ORF">Vretifemale_19654</name>
</gene>
<evidence type="ECO:0000256" key="1">
    <source>
        <dbReference type="ARBA" id="ARBA00022527"/>
    </source>
</evidence>
<evidence type="ECO:0000256" key="4">
    <source>
        <dbReference type="ARBA" id="ARBA00022777"/>
    </source>
</evidence>
<dbReference type="InterPro" id="IPR000719">
    <property type="entry name" value="Prot_kinase_dom"/>
</dbReference>
<feature type="region of interest" description="Disordered" evidence="7">
    <location>
        <begin position="1536"/>
        <end position="1582"/>
    </location>
</feature>